<keyword evidence="3" id="KW-0812">Transmembrane</keyword>
<dbReference type="GO" id="GO:0016757">
    <property type="term" value="F:glycosyltransferase activity"/>
    <property type="evidence" value="ECO:0007669"/>
    <property type="project" value="UniProtKB-KW"/>
</dbReference>
<organism evidence="4 5">
    <name type="scientific">Pelobates cultripes</name>
    <name type="common">Western spadefoot toad</name>
    <dbReference type="NCBI Taxonomy" id="61616"/>
    <lineage>
        <taxon>Eukaryota</taxon>
        <taxon>Metazoa</taxon>
        <taxon>Chordata</taxon>
        <taxon>Craniata</taxon>
        <taxon>Vertebrata</taxon>
        <taxon>Euteleostomi</taxon>
        <taxon>Amphibia</taxon>
        <taxon>Batrachia</taxon>
        <taxon>Anura</taxon>
        <taxon>Pelobatoidea</taxon>
        <taxon>Pelobatidae</taxon>
        <taxon>Pelobates</taxon>
    </lineage>
</organism>
<sequence>MTDQSLVCCCQKENLLRAVRSLQVASQTTLQRAVPLLSSQDGLGLLGPSQIHNLSEKSSQFCRDLEDVGNLLLFRQDEITQKILIPSCGGSSSVHWCSDSSFYVCGANGPYIHLIASNGKPAQVLHCFDEGIFLPDCITMTRHCSVATTDLAEGLVRIYNPNSQPSWVKVGGKFMSPRGISLDSTGRILVAEYGSGTVQGFHVDRAFRVQGVRQVSGLRGPVCVCSTPDGGFAVSEECGDVKIFSSNFKLTGSLSKTYQHTFGNPAGICCDPEGNILVADEQKKNVTLFPPNGSPICVVSKGLAKPAGVACSHFGFLYVADSGDNCVKMYRYRVRPYYNPTSPRGTGEVTEGLMWKGSSTRPGSTLNRRWHWSYLTAGWPSDRTVRQGSGSQAREEVKRGRWRKRVHFSIITMAVKIFFPTCCSAAENGLLIGRWMEEHQSAVVLAILHFPFIPGNVKRYLGHLEQVTGQSLSVLGTWSNSKAEKNEQMENFLGDLSSIFAHRPWLRMAREASSKFWDCRIEGQGDGADVEMVLVYYDQRKLMLSELHNVAEHSEITTVFDTVARNRTLFARDKYDEGPVKLTHWQSEGVEASIIVELCKQASVPACAFLSFLLSLITYVTRVLGGKPLSFLWNKLSVCEQLGKRLDSLRLISSSKTAQDHNLFMRKANTFVSLLLDVVLGVVLMSWLYRGNHIGQLADALIPVADHVALELQGLLQWLMGAPAGLKMNRALDEVLGRFFMYHIHLWISYIRLMSPFIEVILWYIGLSACLGLSVALSILSDIIALLTFHIYCFYVYGARLYCLKVHGLASLWRLFRGKKWNVLRQRVDSCSYDLDQLFLGTLLFTILLFLLPTTALYYLVFTLLRLLVVLVQGVIQMIINLLNSLPLYALVLRLCRSYRLAAGVKFRMLLQEEGKSLRLLMQINPLPYGNVLQQYKIPAGKFYPKDSWGSLCKKLFIGELIYPWRQERDKQD</sequence>
<protein>
    <submittedName>
        <fullName evidence="4">Phosphatidylinositol N-acetylglucosaminyltransferase subunit Q isoform X1</fullName>
    </submittedName>
</protein>
<dbReference type="GO" id="GO:0005783">
    <property type="term" value="C:endoplasmic reticulum"/>
    <property type="evidence" value="ECO:0007669"/>
    <property type="project" value="TreeGrafter"/>
</dbReference>
<dbReference type="GO" id="GO:0006506">
    <property type="term" value="P:GPI anchor biosynthetic process"/>
    <property type="evidence" value="ECO:0007669"/>
    <property type="project" value="InterPro"/>
</dbReference>
<evidence type="ECO:0000313" key="4">
    <source>
        <dbReference type="EMBL" id="CAH2307539.1"/>
    </source>
</evidence>
<dbReference type="GO" id="GO:0016020">
    <property type="term" value="C:membrane"/>
    <property type="evidence" value="ECO:0007669"/>
    <property type="project" value="InterPro"/>
</dbReference>
<evidence type="ECO:0000256" key="1">
    <source>
        <dbReference type="ARBA" id="ARBA00022737"/>
    </source>
</evidence>
<evidence type="ECO:0000256" key="2">
    <source>
        <dbReference type="PROSITE-ProRule" id="PRU00504"/>
    </source>
</evidence>
<dbReference type="AlphaFoldDB" id="A0AAD1SQ43"/>
<evidence type="ECO:0000313" key="5">
    <source>
        <dbReference type="Proteomes" id="UP001295444"/>
    </source>
</evidence>
<proteinExistence type="predicted"/>
<keyword evidence="4" id="KW-0808">Transferase</keyword>
<keyword evidence="5" id="KW-1185">Reference proteome</keyword>
<feature type="transmembrane region" description="Helical" evidence="3">
    <location>
        <begin position="837"/>
        <end position="861"/>
    </location>
</feature>
<dbReference type="EMBL" id="OW240918">
    <property type="protein sequence ID" value="CAH2307539.1"/>
    <property type="molecule type" value="Genomic_DNA"/>
</dbReference>
<dbReference type="InterPro" id="IPR011042">
    <property type="entry name" value="6-blade_b-propeller_TolB-like"/>
</dbReference>
<gene>
    <name evidence="4" type="ORF">PECUL_23A032004</name>
</gene>
<accession>A0AAD1SQ43</accession>
<feature type="repeat" description="NHL" evidence="2">
    <location>
        <begin position="259"/>
        <end position="292"/>
    </location>
</feature>
<feature type="transmembrane region" description="Helical" evidence="3">
    <location>
        <begin position="867"/>
        <end position="892"/>
    </location>
</feature>
<keyword evidence="3" id="KW-0472">Membrane</keyword>
<dbReference type="Gene3D" id="2.120.10.30">
    <property type="entry name" value="TolB, C-terminal domain"/>
    <property type="match status" value="1"/>
</dbReference>
<keyword evidence="4" id="KW-0328">Glycosyltransferase</keyword>
<dbReference type="PROSITE" id="PS51125">
    <property type="entry name" value="NHL"/>
    <property type="match status" value="2"/>
</dbReference>
<dbReference type="PANTHER" id="PTHR21329">
    <property type="entry name" value="PHOSPHATIDYLINOSITOL N-ACETYLGLUCOSAMINYLTRANSFERASE SUBUNIT Q-RELATED"/>
    <property type="match status" value="1"/>
</dbReference>
<dbReference type="Proteomes" id="UP001295444">
    <property type="component" value="Chromosome 07"/>
</dbReference>
<reference evidence="4" key="1">
    <citation type="submission" date="2022-03" db="EMBL/GenBank/DDBJ databases">
        <authorList>
            <person name="Alioto T."/>
            <person name="Alioto T."/>
            <person name="Gomez Garrido J."/>
        </authorList>
    </citation>
    <scope>NUCLEOTIDE SEQUENCE</scope>
</reference>
<dbReference type="InterPro" id="IPR001258">
    <property type="entry name" value="NHL_repeat"/>
</dbReference>
<evidence type="ECO:0000256" key="3">
    <source>
        <dbReference type="SAM" id="Phobius"/>
    </source>
</evidence>
<dbReference type="InterPro" id="IPR007720">
    <property type="entry name" value="PigQ/GPI1"/>
</dbReference>
<feature type="transmembrane region" description="Helical" evidence="3">
    <location>
        <begin position="671"/>
        <end position="689"/>
    </location>
</feature>
<dbReference type="SUPFAM" id="SSF101898">
    <property type="entry name" value="NHL repeat"/>
    <property type="match status" value="1"/>
</dbReference>
<keyword evidence="3" id="KW-1133">Transmembrane helix</keyword>
<feature type="repeat" description="NHL" evidence="2">
    <location>
        <begin position="171"/>
        <end position="204"/>
    </location>
</feature>
<keyword evidence="1" id="KW-0677">Repeat</keyword>
<name>A0AAD1SQ43_PELCU</name>
<dbReference type="Pfam" id="PF01436">
    <property type="entry name" value="NHL"/>
    <property type="match status" value="1"/>
</dbReference>
<dbReference type="Pfam" id="PF05024">
    <property type="entry name" value="Gpi1"/>
    <property type="match status" value="1"/>
</dbReference>
<dbReference type="PANTHER" id="PTHR21329:SF3">
    <property type="entry name" value="PHOSPHATIDYLINOSITOL N-ACETYLGLUCOSAMINYLTRANSFERASE SUBUNIT Q"/>
    <property type="match status" value="1"/>
</dbReference>
<feature type="transmembrane region" description="Helical" evidence="3">
    <location>
        <begin position="760"/>
        <end position="788"/>
    </location>
</feature>